<accession>A0A7K0BW89</accession>
<dbReference type="Proteomes" id="UP000487268">
    <property type="component" value="Unassembled WGS sequence"/>
</dbReference>
<evidence type="ECO:0000256" key="1">
    <source>
        <dbReference type="SAM" id="Phobius"/>
    </source>
</evidence>
<name>A0A7K0BW89_9ACTN</name>
<comment type="caution">
    <text evidence="2">The sequence shown here is derived from an EMBL/GenBank/DDBJ whole genome shotgun (WGS) entry which is preliminary data.</text>
</comment>
<dbReference type="OrthoDB" id="4760165at2"/>
<dbReference type="EMBL" id="WEGH01000002">
    <property type="protein sequence ID" value="MQY05431.1"/>
    <property type="molecule type" value="Genomic_DNA"/>
</dbReference>
<dbReference type="PANTHER" id="PTHR39456">
    <property type="entry name" value="METAL-DEPENDENT HYDROLASE"/>
    <property type="match status" value="1"/>
</dbReference>
<reference evidence="2 3" key="1">
    <citation type="submission" date="2019-10" db="EMBL/GenBank/DDBJ databases">
        <title>Actinomadura rubteroloni sp. nov. and Actinomadura macrotermitis sp. nov., isolated from the gut of fungus growing-termite Macrotermes natalensis.</title>
        <authorList>
            <person name="Benndorf R."/>
            <person name="Martin K."/>
            <person name="Kuefner M."/>
            <person name="De Beer W."/>
            <person name="Kaster A.-K."/>
            <person name="Vollmers J."/>
            <person name="Poulsen M."/>
            <person name="Beemelmanns C."/>
        </authorList>
    </citation>
    <scope>NUCLEOTIDE SEQUENCE [LARGE SCALE GENOMIC DNA]</scope>
    <source>
        <strain evidence="2 3">RB68</strain>
    </source>
</reference>
<dbReference type="InterPro" id="IPR016516">
    <property type="entry name" value="UCP07580"/>
</dbReference>
<feature type="transmembrane region" description="Helical" evidence="1">
    <location>
        <begin position="201"/>
        <end position="223"/>
    </location>
</feature>
<dbReference type="SUPFAM" id="SSF48613">
    <property type="entry name" value="Heme oxygenase-like"/>
    <property type="match status" value="1"/>
</dbReference>
<dbReference type="Gene3D" id="1.20.910.10">
    <property type="entry name" value="Heme oxygenase-like"/>
    <property type="match status" value="1"/>
</dbReference>
<keyword evidence="3" id="KW-1185">Reference proteome</keyword>
<evidence type="ECO:0000313" key="2">
    <source>
        <dbReference type="EMBL" id="MQY05431.1"/>
    </source>
</evidence>
<keyword evidence="1" id="KW-0812">Transmembrane</keyword>
<keyword evidence="1" id="KW-1133">Transmembrane helix</keyword>
<dbReference type="InterPro" id="IPR016084">
    <property type="entry name" value="Haem_Oase-like_multi-hlx"/>
</dbReference>
<evidence type="ECO:0008006" key="4">
    <source>
        <dbReference type="Google" id="ProtNLM"/>
    </source>
</evidence>
<dbReference type="PANTHER" id="PTHR39456:SF1">
    <property type="entry name" value="METAL-DEPENDENT HYDROLASE"/>
    <property type="match status" value="1"/>
</dbReference>
<dbReference type="RefSeq" id="WP_153533479.1">
    <property type="nucleotide sequence ID" value="NZ_WEGH01000002.1"/>
</dbReference>
<sequence length="295" mass="33576">MQPRYDERHPLIKPRRVSFDWEQTSVHWIPGDPLGAHFFNAFHTILPAGERWFIQALKEALPAIKDERLREEVKGFMGQESVHAYSHQNVLEKLLESNGIDTRKITDEMNAGLADRAAKRAKMSPRKARRTLLFELAAICTLEHYTAVSGQWILTNTALDRAGADPTMLDMFRWHGAEEVEHRAVVFDVYQQLGGGYPARAAAWAVTVLFLYWAMVAGTLYLVRQDKAITGRTTKLQLWKQYRRSVRAGHVPPIFSLLLREAKVYLDPRHHPSQVHDLGLAADYLSRSPAALKSA</sequence>
<dbReference type="Pfam" id="PF10118">
    <property type="entry name" value="Metal_hydrol"/>
    <property type="match status" value="1"/>
</dbReference>
<keyword evidence="1" id="KW-0472">Membrane</keyword>
<gene>
    <name evidence="2" type="ORF">ACRB68_35060</name>
</gene>
<protein>
    <recommendedName>
        <fullName evidence="4">Metal-dependent hydrolase</fullName>
    </recommendedName>
</protein>
<organism evidence="2 3">
    <name type="scientific">Actinomadura macrotermitis</name>
    <dbReference type="NCBI Taxonomy" id="2585200"/>
    <lineage>
        <taxon>Bacteria</taxon>
        <taxon>Bacillati</taxon>
        <taxon>Actinomycetota</taxon>
        <taxon>Actinomycetes</taxon>
        <taxon>Streptosporangiales</taxon>
        <taxon>Thermomonosporaceae</taxon>
        <taxon>Actinomadura</taxon>
    </lineage>
</organism>
<dbReference type="AlphaFoldDB" id="A0A7K0BW89"/>
<dbReference type="PIRSF" id="PIRSF007580">
    <property type="entry name" value="UCP07580"/>
    <property type="match status" value="1"/>
</dbReference>
<feature type="transmembrane region" description="Helical" evidence="1">
    <location>
        <begin position="132"/>
        <end position="154"/>
    </location>
</feature>
<proteinExistence type="predicted"/>
<evidence type="ECO:0000313" key="3">
    <source>
        <dbReference type="Proteomes" id="UP000487268"/>
    </source>
</evidence>